<organism evidence="3 4">
    <name type="scientific">Christiangramia crocea</name>
    <dbReference type="NCBI Taxonomy" id="2904124"/>
    <lineage>
        <taxon>Bacteria</taxon>
        <taxon>Pseudomonadati</taxon>
        <taxon>Bacteroidota</taxon>
        <taxon>Flavobacteriia</taxon>
        <taxon>Flavobacteriales</taxon>
        <taxon>Flavobacteriaceae</taxon>
        <taxon>Christiangramia</taxon>
    </lineage>
</organism>
<dbReference type="InterPro" id="IPR013097">
    <property type="entry name" value="Dabb"/>
</dbReference>
<feature type="chain" id="PRO_5040908940" evidence="1">
    <location>
        <begin position="23"/>
        <end position="133"/>
    </location>
</feature>
<keyword evidence="4" id="KW-1185">Reference proteome</keyword>
<evidence type="ECO:0000256" key="1">
    <source>
        <dbReference type="SAM" id="SignalP"/>
    </source>
</evidence>
<dbReference type="EMBL" id="JAJSON010000004">
    <property type="protein sequence ID" value="MCG9970091.1"/>
    <property type="molecule type" value="Genomic_DNA"/>
</dbReference>
<dbReference type="AlphaFoldDB" id="A0A9X1UTY6"/>
<dbReference type="Gene3D" id="3.30.70.100">
    <property type="match status" value="1"/>
</dbReference>
<dbReference type="RefSeq" id="WP_240095224.1">
    <property type="nucleotide sequence ID" value="NZ_JAJSON010000004.1"/>
</dbReference>
<name>A0A9X1UTY6_9FLAO</name>
<proteinExistence type="predicted"/>
<dbReference type="SMART" id="SM00886">
    <property type="entry name" value="Dabb"/>
    <property type="match status" value="1"/>
</dbReference>
<reference evidence="3" key="1">
    <citation type="submission" date="2021-12" db="EMBL/GenBank/DDBJ databases">
        <title>Description of Gramella crocea sp. nov., a new bacterium isolated from activated sludge.</title>
        <authorList>
            <person name="Zhang X."/>
        </authorList>
    </citation>
    <scope>NUCLEOTIDE SEQUENCE</scope>
    <source>
        <strain evidence="3">YB25</strain>
    </source>
</reference>
<comment type="caution">
    <text evidence="3">The sequence shown here is derived from an EMBL/GenBank/DDBJ whole genome shotgun (WGS) entry which is preliminary data.</text>
</comment>
<gene>
    <name evidence="3" type="ORF">LU635_00470</name>
</gene>
<evidence type="ECO:0000259" key="2">
    <source>
        <dbReference type="PROSITE" id="PS51502"/>
    </source>
</evidence>
<dbReference type="Proteomes" id="UP001139344">
    <property type="component" value="Unassembled WGS sequence"/>
</dbReference>
<dbReference type="Pfam" id="PF07876">
    <property type="entry name" value="Dabb"/>
    <property type="match status" value="1"/>
</dbReference>
<dbReference type="InterPro" id="IPR011008">
    <property type="entry name" value="Dimeric_a/b-barrel"/>
</dbReference>
<feature type="domain" description="Stress-response A/B barrel" evidence="2">
    <location>
        <begin position="33"/>
        <end position="129"/>
    </location>
</feature>
<protein>
    <submittedName>
        <fullName evidence="3">Dabb family protein</fullName>
    </submittedName>
</protein>
<dbReference type="SUPFAM" id="SSF54909">
    <property type="entry name" value="Dimeric alpha+beta barrel"/>
    <property type="match status" value="1"/>
</dbReference>
<feature type="signal peptide" evidence="1">
    <location>
        <begin position="1"/>
        <end position="22"/>
    </location>
</feature>
<evidence type="ECO:0000313" key="4">
    <source>
        <dbReference type="Proteomes" id="UP001139344"/>
    </source>
</evidence>
<keyword evidence="1" id="KW-0732">Signal</keyword>
<accession>A0A9X1UTY6</accession>
<evidence type="ECO:0000313" key="3">
    <source>
        <dbReference type="EMBL" id="MCG9970091.1"/>
    </source>
</evidence>
<sequence length="133" mass="15637">MKRFVMSLFILFFLASTPSVFGQEKKVEFDKNFSHVVYFWLKNPENIDDRQAFEASLKKFLRNSKYAQTKFIGVPAQTPREVVDNSYTYSLILSFPSKEIQNKYQQEEAHLKFIDESSSLWEKVLVYDSIGID</sequence>
<dbReference type="PROSITE" id="PS51502">
    <property type="entry name" value="S_R_A_B_BARREL"/>
    <property type="match status" value="1"/>
</dbReference>